<evidence type="ECO:0000256" key="1">
    <source>
        <dbReference type="ARBA" id="ARBA00038090"/>
    </source>
</evidence>
<dbReference type="GeneID" id="112905023"/>
<keyword evidence="3" id="KW-1185">Reference proteome</keyword>
<comment type="similarity">
    <text evidence="1">Belongs to the LTO1 family.</text>
</comment>
<sequence length="152" mass="17277">MCFTMNKDKTGSEEKCDTKDINEVFDDLFLLEDRYVKQGYQEGYCKGSTEDNIEAFHLGYHRGAELGAELGYYSAVIEVYLEQIKQGFECPASVNIIKNIETLKEAIDSFPTSNIQSEDILGLADRIRTLFKKVCALLKLKISYPEGDKMSF</sequence>
<dbReference type="KEGG" id="apln:112905023"/>
<feature type="domain" description="Essential protein Yae1 N-terminal" evidence="2">
    <location>
        <begin position="39"/>
        <end position="76"/>
    </location>
</feature>
<protein>
    <submittedName>
        <fullName evidence="4">Protein ORAOV1 homolog</fullName>
    </submittedName>
</protein>
<organism evidence="3 4">
    <name type="scientific">Agrilus planipennis</name>
    <name type="common">Emerald ash borer</name>
    <name type="synonym">Agrilus marcopoli</name>
    <dbReference type="NCBI Taxonomy" id="224129"/>
    <lineage>
        <taxon>Eukaryota</taxon>
        <taxon>Metazoa</taxon>
        <taxon>Ecdysozoa</taxon>
        <taxon>Arthropoda</taxon>
        <taxon>Hexapoda</taxon>
        <taxon>Insecta</taxon>
        <taxon>Pterygota</taxon>
        <taxon>Neoptera</taxon>
        <taxon>Endopterygota</taxon>
        <taxon>Coleoptera</taxon>
        <taxon>Polyphaga</taxon>
        <taxon>Elateriformia</taxon>
        <taxon>Buprestoidea</taxon>
        <taxon>Buprestidae</taxon>
        <taxon>Agrilinae</taxon>
        <taxon>Agrilus</taxon>
    </lineage>
</organism>
<name>A0A7F5R8M7_AGRPL</name>
<gene>
    <name evidence="4" type="primary">LOC112905023</name>
</gene>
<dbReference type="AlphaFoldDB" id="A0A7F5R8M7"/>
<evidence type="ECO:0000259" key="2">
    <source>
        <dbReference type="Pfam" id="PF09811"/>
    </source>
</evidence>
<evidence type="ECO:0000313" key="3">
    <source>
        <dbReference type="Proteomes" id="UP000192223"/>
    </source>
</evidence>
<dbReference type="InterPro" id="IPR019191">
    <property type="entry name" value="Essential_protein_Yae1_N"/>
</dbReference>
<dbReference type="Pfam" id="PF09811">
    <property type="entry name" value="Yae1_N"/>
    <property type="match status" value="1"/>
</dbReference>
<dbReference type="Proteomes" id="UP000192223">
    <property type="component" value="Unplaced"/>
</dbReference>
<reference evidence="4" key="1">
    <citation type="submission" date="2025-08" db="UniProtKB">
        <authorList>
            <consortium name="RefSeq"/>
        </authorList>
    </citation>
    <scope>IDENTIFICATION</scope>
    <source>
        <tissue evidence="4">Entire body</tissue>
    </source>
</reference>
<proteinExistence type="inferred from homology"/>
<evidence type="ECO:0000313" key="4">
    <source>
        <dbReference type="RefSeq" id="XP_025832333.1"/>
    </source>
</evidence>
<dbReference type="PANTHER" id="PTHR28532">
    <property type="entry name" value="GEO13458P1"/>
    <property type="match status" value="1"/>
</dbReference>
<accession>A0A7F5R8M7</accession>
<dbReference type="OrthoDB" id="48036at2759"/>
<dbReference type="InterPro" id="IPR052436">
    <property type="entry name" value="LTO1_adapter"/>
</dbReference>
<dbReference type="PANTHER" id="PTHR28532:SF1">
    <property type="entry name" value="ORAL CANCER OVEREXPRESSED 1"/>
    <property type="match status" value="1"/>
</dbReference>
<dbReference type="RefSeq" id="XP_025832333.1">
    <property type="nucleotide sequence ID" value="XM_025976548.1"/>
</dbReference>
<dbReference type="InParanoid" id="A0A7F5R8M7"/>